<name>D0LI13_HALO1</name>
<dbReference type="PROSITE" id="PS51257">
    <property type="entry name" value="PROKAR_LIPOPROTEIN"/>
    <property type="match status" value="1"/>
</dbReference>
<dbReference type="Pfam" id="PF02608">
    <property type="entry name" value="Bmp"/>
    <property type="match status" value="1"/>
</dbReference>
<dbReference type="KEGG" id="hoh:Hoch_2299"/>
<dbReference type="Gene3D" id="3.40.50.2300">
    <property type="match status" value="2"/>
</dbReference>
<evidence type="ECO:0000313" key="5">
    <source>
        <dbReference type="Proteomes" id="UP000001880"/>
    </source>
</evidence>
<protein>
    <submittedName>
        <fullName evidence="4">Basic membrane lipoprotein</fullName>
    </submittedName>
</protein>
<keyword evidence="1" id="KW-0732">Signal</keyword>
<feature type="region of interest" description="Disordered" evidence="2">
    <location>
        <begin position="29"/>
        <end position="48"/>
    </location>
</feature>
<dbReference type="PANTHER" id="PTHR43208:SF1">
    <property type="entry name" value="ABC TRANSPORTER SUBSTRATE-BINDING PROTEIN"/>
    <property type="match status" value="1"/>
</dbReference>
<dbReference type="AlphaFoldDB" id="D0LI13"/>
<keyword evidence="5" id="KW-1185">Reference proteome</keyword>
<dbReference type="HOGENOM" id="CLU_038813_2_0_7"/>
<evidence type="ECO:0000313" key="4">
    <source>
        <dbReference type="EMBL" id="ACY14842.1"/>
    </source>
</evidence>
<feature type="domain" description="ABC transporter substrate-binding protein PnrA-like" evidence="3">
    <location>
        <begin position="55"/>
        <end position="336"/>
    </location>
</feature>
<dbReference type="CDD" id="cd19963">
    <property type="entry name" value="PBP1_BMP-like"/>
    <property type="match status" value="1"/>
</dbReference>
<evidence type="ECO:0000256" key="1">
    <source>
        <dbReference type="ARBA" id="ARBA00022729"/>
    </source>
</evidence>
<reference evidence="4 5" key="1">
    <citation type="journal article" date="2010" name="Stand. Genomic Sci.">
        <title>Complete genome sequence of Haliangium ochraceum type strain (SMP-2).</title>
        <authorList>
            <consortium name="US DOE Joint Genome Institute (JGI-PGF)"/>
            <person name="Ivanova N."/>
            <person name="Daum C."/>
            <person name="Lang E."/>
            <person name="Abt B."/>
            <person name="Kopitz M."/>
            <person name="Saunders E."/>
            <person name="Lapidus A."/>
            <person name="Lucas S."/>
            <person name="Glavina Del Rio T."/>
            <person name="Nolan M."/>
            <person name="Tice H."/>
            <person name="Copeland A."/>
            <person name="Cheng J.F."/>
            <person name="Chen F."/>
            <person name="Bruce D."/>
            <person name="Goodwin L."/>
            <person name="Pitluck S."/>
            <person name="Mavromatis K."/>
            <person name="Pati A."/>
            <person name="Mikhailova N."/>
            <person name="Chen A."/>
            <person name="Palaniappan K."/>
            <person name="Land M."/>
            <person name="Hauser L."/>
            <person name="Chang Y.J."/>
            <person name="Jeffries C.D."/>
            <person name="Detter J.C."/>
            <person name="Brettin T."/>
            <person name="Rohde M."/>
            <person name="Goker M."/>
            <person name="Bristow J."/>
            <person name="Markowitz V."/>
            <person name="Eisen J.A."/>
            <person name="Hugenholtz P."/>
            <person name="Kyrpides N.C."/>
            <person name="Klenk H.P."/>
        </authorList>
    </citation>
    <scope>NUCLEOTIDE SEQUENCE [LARGE SCALE GENOMIC DNA]</scope>
    <source>
        <strain evidence="5">DSM 14365 / CIP 107738 / JCM 11303 / AJ 13395 / SMP-2</strain>
    </source>
</reference>
<organism evidence="4 5">
    <name type="scientific">Haliangium ochraceum (strain DSM 14365 / JCM 11303 / SMP-2)</name>
    <dbReference type="NCBI Taxonomy" id="502025"/>
    <lineage>
        <taxon>Bacteria</taxon>
        <taxon>Pseudomonadati</taxon>
        <taxon>Myxococcota</taxon>
        <taxon>Polyangia</taxon>
        <taxon>Haliangiales</taxon>
        <taxon>Kofleriaceae</taxon>
        <taxon>Haliangium</taxon>
    </lineage>
</organism>
<proteinExistence type="predicted"/>
<keyword evidence="4" id="KW-0449">Lipoprotein</keyword>
<dbReference type="EMBL" id="CP001804">
    <property type="protein sequence ID" value="ACY14842.1"/>
    <property type="molecule type" value="Genomic_DNA"/>
</dbReference>
<dbReference type="eggNOG" id="COG1744">
    <property type="taxonomic scope" value="Bacteria"/>
</dbReference>
<dbReference type="GO" id="GO:0005886">
    <property type="term" value="C:plasma membrane"/>
    <property type="evidence" value="ECO:0007669"/>
    <property type="project" value="InterPro"/>
</dbReference>
<dbReference type="RefSeq" id="WP_012827450.1">
    <property type="nucleotide sequence ID" value="NC_013440.1"/>
</dbReference>
<dbReference type="Proteomes" id="UP000001880">
    <property type="component" value="Chromosome"/>
</dbReference>
<dbReference type="InterPro" id="IPR003760">
    <property type="entry name" value="PnrA-like"/>
</dbReference>
<accession>D0LI13</accession>
<gene>
    <name evidence="4" type="ordered locus">Hoch_2299</name>
</gene>
<evidence type="ECO:0000256" key="2">
    <source>
        <dbReference type="SAM" id="MobiDB-lite"/>
    </source>
</evidence>
<dbReference type="PANTHER" id="PTHR43208">
    <property type="entry name" value="ABC TRANSPORTER SUBSTRATE-BINDING PROTEIN"/>
    <property type="match status" value="1"/>
</dbReference>
<dbReference type="STRING" id="502025.Hoch_2299"/>
<dbReference type="InterPro" id="IPR052910">
    <property type="entry name" value="ABC-Purine-Binding"/>
</dbReference>
<sequence length="384" mass="41582">MSRTLPRQCSWVAPLAALCLLTACPPSKTEKEKQAEDPAATKAKVEGEPAPTDKLQVAFVYVGPVGDAGWTFAHDQARQDLEARYPWVETSFVESVPEGPEAERVLTQLVEKGADLVFTTSFGFMDPTIAVAKRYPDTVFMHCSGYKRADNVGTYFGRMYQPKYLAGLVAGAASKSGKVGFVAPHPIPEVVRHINAFTIGVREVNPEAEVHVVWTNTWFDVAKEKQAADALMDAGADVIATGADSVAPLQAAEARGKLAIGYDSDSRAFAPKAFLTAPLFDWRVVYRSVVEEVREGSWSSGDFWGGLDSGVVLLAPLSDLVPEDARAKVEARQKEIEAGAFTVFRGPLKRQDGSEAVAAEATLSDKDLLSMRWFVDGVVGKIPE</sequence>
<dbReference type="OrthoDB" id="9769871at2"/>
<evidence type="ECO:0000259" key="3">
    <source>
        <dbReference type="Pfam" id="PF02608"/>
    </source>
</evidence>